<feature type="repeat" description="TPR" evidence="3">
    <location>
        <begin position="638"/>
        <end position="671"/>
    </location>
</feature>
<comment type="caution">
    <text evidence="4">The sequence shown here is derived from an EMBL/GenBank/DDBJ whole genome shotgun (WGS) entry which is preliminary data.</text>
</comment>
<keyword evidence="5" id="KW-1185">Reference proteome</keyword>
<reference evidence="4 5" key="1">
    <citation type="submission" date="2022-12" db="EMBL/GenBank/DDBJ databases">
        <title>Chromosome-scale assembly of the Ensete ventricosum genome.</title>
        <authorList>
            <person name="Dussert Y."/>
            <person name="Stocks J."/>
            <person name="Wendawek A."/>
            <person name="Woldeyes F."/>
            <person name="Nichols R.A."/>
            <person name="Borrell J.S."/>
        </authorList>
    </citation>
    <scope>NUCLEOTIDE SEQUENCE [LARGE SCALE GENOMIC DNA]</scope>
    <source>
        <strain evidence="5">cv. Maze</strain>
        <tissue evidence="4">Seeds</tissue>
    </source>
</reference>
<dbReference type="Pfam" id="PF07719">
    <property type="entry name" value="TPR_2"/>
    <property type="match status" value="1"/>
</dbReference>
<evidence type="ECO:0000313" key="4">
    <source>
        <dbReference type="EMBL" id="KAJ8466488.1"/>
    </source>
</evidence>
<dbReference type="PROSITE" id="PS50005">
    <property type="entry name" value="TPR"/>
    <property type="match status" value="1"/>
</dbReference>
<name>A0AAV8QA32_ENSVE</name>
<dbReference type="InterPro" id="IPR019734">
    <property type="entry name" value="TPR_rpt"/>
</dbReference>
<proteinExistence type="predicted"/>
<dbReference type="InterPro" id="IPR044244">
    <property type="entry name" value="TTC27/Emw1"/>
</dbReference>
<dbReference type="EMBL" id="JAQQAF010000008">
    <property type="protein sequence ID" value="KAJ8466488.1"/>
    <property type="molecule type" value="Genomic_DNA"/>
</dbReference>
<protein>
    <recommendedName>
        <fullName evidence="6">Tetratricopeptide repeat protein 27 homolog</fullName>
    </recommendedName>
</protein>
<dbReference type="SUPFAM" id="SSF48452">
    <property type="entry name" value="TPR-like"/>
    <property type="match status" value="2"/>
</dbReference>
<evidence type="ECO:0000256" key="2">
    <source>
        <dbReference type="ARBA" id="ARBA00022803"/>
    </source>
</evidence>
<gene>
    <name evidence="4" type="ORF">OPV22_029040</name>
</gene>
<sequence>MAVSNPGFVKSVELRLIRSTLARELPFFPPASPTPPPSSLSSPRSFRSLVEDVVDSIERGRYMDALSSDASRLVFGFSESWEFQDSAAYAARFYEEVERSVEAFLRDAGSAACLQVLDADSDPDVDVEGRCALLMCLGVAALLAFTQQNVTGPIGNFSPFPLAFRLPKEGLSDCGGEWDVWARNQVASVGSDVHGKFALLQYIVYSKILLSKIKELVLQEETSYINGCRSLYWWLCRLFRLQQRITEELSSSLYDLLQLFKTSTLHQFGDFEHVTGYWGTMLNEGEASAIVSLAHLEAGIIEHTYGQIDSFRSHLECAEKSCGLHLIVTGALGLRTIHQVEAKPQLILAANNHEQSIVHLSQVQGDSTVSESKDAVDHKLDDCSDILMTPKLVKNGKNDDLNVDLTHINKDIKLTFIQQAVVLAQCLHLQRRSRDDELSGWEMAPYIEAIYSQHQTCYTISNFCDILRIRWESKRSRTKQRALLMMDKLVQVIFDSSPVTAERIQLCYGLYIPTVSALRKEYGDLLVSCGLVGEALKIFEDLELWDNLIYCYQLLGKKAAAVDLIKSRLHHMPSDPRLWCSLGDATSTDAYYEKALEVSNHRSARAKRSLARNAYNRCDYEKSKTLWESALALNSLYPDGWFALGAAALKARDTDKALDAFTRAVQIDPDNGEAWNNVACLHMIKKKSKAAFIAFKEALKFRRNSWQLWENFSHVALDVGNIRQSLEATKMVLDLSSNKRVDVELLDKILRKFEDHRKNANSDLSPSDISYAEYSLVEPCDTQAIPAEPRETELLLDMLGNIMQQVIRNGGPEDIWGLYARWHIIKGNLIMCCEALLKQVRSFQGSELWHDRNRFKKFVHASLQLCKVYMEIASSTGSRRELFTAELHLRSSVKQAANFSDTDEFGDLKTCLDEVKKQIAATSGEDSSPVVPDGSKFSMTMLKDSLGEFVVGVCADMLQKALFK</sequence>
<dbReference type="Proteomes" id="UP001222027">
    <property type="component" value="Unassembled WGS sequence"/>
</dbReference>
<evidence type="ECO:0000256" key="3">
    <source>
        <dbReference type="PROSITE-ProRule" id="PRU00339"/>
    </source>
</evidence>
<accession>A0AAV8QA32</accession>
<dbReference type="PANTHER" id="PTHR16193">
    <property type="entry name" value="TETRATRICOPEPTIDE REPEAT PROTEIN 27"/>
    <property type="match status" value="1"/>
</dbReference>
<dbReference type="PANTHER" id="PTHR16193:SF0">
    <property type="entry name" value="TETRATRICOPEPTIDE REPEAT PROTEIN 27"/>
    <property type="match status" value="1"/>
</dbReference>
<dbReference type="PROSITE" id="PS50293">
    <property type="entry name" value="TPR_REGION"/>
    <property type="match status" value="1"/>
</dbReference>
<dbReference type="AlphaFoldDB" id="A0AAV8QA32"/>
<dbReference type="InterPro" id="IPR011990">
    <property type="entry name" value="TPR-like_helical_dom_sf"/>
</dbReference>
<dbReference type="Gene3D" id="1.25.40.10">
    <property type="entry name" value="Tetratricopeptide repeat domain"/>
    <property type="match status" value="1"/>
</dbReference>
<dbReference type="SMART" id="SM00028">
    <property type="entry name" value="TPR"/>
    <property type="match status" value="5"/>
</dbReference>
<organism evidence="4 5">
    <name type="scientific">Ensete ventricosum</name>
    <name type="common">Abyssinian banana</name>
    <name type="synonym">Musa ensete</name>
    <dbReference type="NCBI Taxonomy" id="4639"/>
    <lineage>
        <taxon>Eukaryota</taxon>
        <taxon>Viridiplantae</taxon>
        <taxon>Streptophyta</taxon>
        <taxon>Embryophyta</taxon>
        <taxon>Tracheophyta</taxon>
        <taxon>Spermatophyta</taxon>
        <taxon>Magnoliopsida</taxon>
        <taxon>Liliopsida</taxon>
        <taxon>Zingiberales</taxon>
        <taxon>Musaceae</taxon>
        <taxon>Ensete</taxon>
    </lineage>
</organism>
<dbReference type="InterPro" id="IPR013105">
    <property type="entry name" value="TPR_2"/>
</dbReference>
<evidence type="ECO:0000313" key="5">
    <source>
        <dbReference type="Proteomes" id="UP001222027"/>
    </source>
</evidence>
<evidence type="ECO:0008006" key="6">
    <source>
        <dbReference type="Google" id="ProtNLM"/>
    </source>
</evidence>
<keyword evidence="2 3" id="KW-0802">TPR repeat</keyword>
<keyword evidence="1" id="KW-0677">Repeat</keyword>
<evidence type="ECO:0000256" key="1">
    <source>
        <dbReference type="ARBA" id="ARBA00022737"/>
    </source>
</evidence>